<dbReference type="PANTHER" id="PTHR12428:SF65">
    <property type="entry name" value="CYTOCHROME C OXIDASE ASSEMBLY PROTEIN COX18, MITOCHONDRIAL"/>
    <property type="match status" value="1"/>
</dbReference>
<keyword evidence="3 6" id="KW-1133">Transmembrane helix</keyword>
<evidence type="ECO:0000256" key="1">
    <source>
        <dbReference type="ARBA" id="ARBA00004141"/>
    </source>
</evidence>
<evidence type="ECO:0000313" key="8">
    <source>
        <dbReference type="EMBL" id="CAE0628291.1"/>
    </source>
</evidence>
<dbReference type="PANTHER" id="PTHR12428">
    <property type="entry name" value="OXA1"/>
    <property type="match status" value="1"/>
</dbReference>
<dbReference type="GO" id="GO:0032977">
    <property type="term" value="F:membrane insertase activity"/>
    <property type="evidence" value="ECO:0007669"/>
    <property type="project" value="InterPro"/>
</dbReference>
<dbReference type="InterPro" id="IPR028055">
    <property type="entry name" value="YidC/Oxa/ALB_C"/>
</dbReference>
<evidence type="ECO:0000256" key="6">
    <source>
        <dbReference type="SAM" id="Phobius"/>
    </source>
</evidence>
<feature type="transmembrane region" description="Helical" evidence="6">
    <location>
        <begin position="293"/>
        <end position="314"/>
    </location>
</feature>
<keyword evidence="4 6" id="KW-0472">Membrane</keyword>
<protein>
    <recommendedName>
        <fullName evidence="7">Membrane insertase YidC/Oxa/ALB C-terminal domain-containing protein</fullName>
    </recommendedName>
</protein>
<keyword evidence="2 5" id="KW-0812">Transmembrane</keyword>
<comment type="similarity">
    <text evidence="5">Belongs to the OXA1/ALB3/YidC family.</text>
</comment>
<organism evidence="8">
    <name type="scientific">Heterosigma akashiwo</name>
    <name type="common">Chromophytic alga</name>
    <name type="synonym">Heterosigma carterae</name>
    <dbReference type="NCBI Taxonomy" id="2829"/>
    <lineage>
        <taxon>Eukaryota</taxon>
        <taxon>Sar</taxon>
        <taxon>Stramenopiles</taxon>
        <taxon>Ochrophyta</taxon>
        <taxon>Raphidophyceae</taxon>
        <taxon>Chattonellales</taxon>
        <taxon>Chattonellaceae</taxon>
        <taxon>Heterosigma</taxon>
    </lineage>
</organism>
<name>A0A7S3XPC4_HETAK</name>
<proteinExistence type="inferred from homology"/>
<dbReference type="GO" id="GO:0032979">
    <property type="term" value="P:protein insertion into mitochondrial inner membrane from matrix"/>
    <property type="evidence" value="ECO:0007669"/>
    <property type="project" value="TreeGrafter"/>
</dbReference>
<dbReference type="GO" id="GO:0005743">
    <property type="term" value="C:mitochondrial inner membrane"/>
    <property type="evidence" value="ECO:0007669"/>
    <property type="project" value="TreeGrafter"/>
</dbReference>
<evidence type="ECO:0000256" key="5">
    <source>
        <dbReference type="RuleBase" id="RU003945"/>
    </source>
</evidence>
<feature type="transmembrane region" description="Helical" evidence="6">
    <location>
        <begin position="248"/>
        <end position="265"/>
    </location>
</feature>
<dbReference type="CDD" id="cd20069">
    <property type="entry name" value="5TM_Oxa1-like"/>
    <property type="match status" value="1"/>
</dbReference>
<dbReference type="Pfam" id="PF02096">
    <property type="entry name" value="60KD_IMP"/>
    <property type="match status" value="1"/>
</dbReference>
<dbReference type="EMBL" id="HBIU01014978">
    <property type="protein sequence ID" value="CAE0628291.1"/>
    <property type="molecule type" value="Transcribed_RNA"/>
</dbReference>
<evidence type="ECO:0000256" key="4">
    <source>
        <dbReference type="ARBA" id="ARBA00023136"/>
    </source>
</evidence>
<dbReference type="AlphaFoldDB" id="A0A7S3XPC4"/>
<evidence type="ECO:0000256" key="3">
    <source>
        <dbReference type="ARBA" id="ARBA00022989"/>
    </source>
</evidence>
<gene>
    <name evidence="8" type="ORF">HAKA00212_LOCUS6973</name>
</gene>
<comment type="subcellular location">
    <subcellularLocation>
        <location evidence="1 5">Membrane</location>
        <topology evidence="1 5">Multi-pass membrane protein</topology>
    </subcellularLocation>
</comment>
<reference evidence="8" key="1">
    <citation type="submission" date="2021-01" db="EMBL/GenBank/DDBJ databases">
        <authorList>
            <person name="Corre E."/>
            <person name="Pelletier E."/>
            <person name="Niang G."/>
            <person name="Scheremetjew M."/>
            <person name="Finn R."/>
            <person name="Kale V."/>
            <person name="Holt S."/>
            <person name="Cochrane G."/>
            <person name="Meng A."/>
            <person name="Brown T."/>
            <person name="Cohen L."/>
        </authorList>
    </citation>
    <scope>NUCLEOTIDE SEQUENCE</scope>
    <source>
        <strain evidence="8">CCMP3107</strain>
    </source>
</reference>
<feature type="transmembrane region" description="Helical" evidence="6">
    <location>
        <begin position="326"/>
        <end position="351"/>
    </location>
</feature>
<dbReference type="InterPro" id="IPR001708">
    <property type="entry name" value="YidC/ALB3/OXA1/COX18"/>
</dbReference>
<feature type="domain" description="Membrane insertase YidC/Oxa/ALB C-terminal" evidence="7">
    <location>
        <begin position="172"/>
        <end position="365"/>
    </location>
</feature>
<evidence type="ECO:0000256" key="2">
    <source>
        <dbReference type="ARBA" id="ARBA00022692"/>
    </source>
</evidence>
<sequence>MSRMLAQRIIGAATAHGSTKPFHITAGGILRRSSRPLALELQNHHSTLSDIAGSKGLYFLSWAPKTGAQRRCMSTNPGLPPGSEFMSDSGVASSGATPTDFLPDSSLIDPSTTQNISGPSDYAVVGASLDSSFATEVAATEVLTGLESIGYAPSEIVMRTVEMLHVGAGLPYWGAIVALTLALRTATLPIHVSSMRNAAKMAIIRPEMEAMTKKMQQLQDPTSEEQMLMAQEMQALLNKHDVHPFKNLIYPFLQLPLFVSVFFGLKEMGTHFPGLATGGLGPVLDLTAADPTFVLPVVTGALFLGMVELGGGADMPQTPTTRQLKWFMRAMAVATPVMTYQFPAGVFVYWMTSNAFTLMQSVALKNPTIKAALDIPEIPESIKNPPEKNPDMHGNFLYKKQMETVARQSKLKHDVLKRAVEISKEKQGRSRGKEKR</sequence>
<evidence type="ECO:0000259" key="7">
    <source>
        <dbReference type="Pfam" id="PF02096"/>
    </source>
</evidence>
<accession>A0A7S3XPC4</accession>
<dbReference type="NCBIfam" id="TIGR03592">
    <property type="entry name" value="yidC_oxa1_cterm"/>
    <property type="match status" value="1"/>
</dbReference>